<keyword evidence="2" id="KW-1185">Reference proteome</keyword>
<dbReference type="GO" id="GO:0006355">
    <property type="term" value="P:regulation of DNA-templated transcription"/>
    <property type="evidence" value="ECO:0007669"/>
    <property type="project" value="InterPro"/>
</dbReference>
<reference evidence="1 2" key="1">
    <citation type="submission" date="2016-10" db="EMBL/GenBank/DDBJ databases">
        <authorList>
            <person name="de Groot N.N."/>
        </authorList>
    </citation>
    <scope>NUCLEOTIDE SEQUENCE [LARGE SCALE GENOMIC DNA]</scope>
    <source>
        <strain evidence="1 2">DSM 19803</strain>
    </source>
</reference>
<dbReference type="STRING" id="470826.SAMN04488027_104166"/>
<organism evidence="1 2">
    <name type="scientific">Psychroflexus sediminis</name>
    <dbReference type="NCBI Taxonomy" id="470826"/>
    <lineage>
        <taxon>Bacteria</taxon>
        <taxon>Pseudomonadati</taxon>
        <taxon>Bacteroidota</taxon>
        <taxon>Flavobacteriia</taxon>
        <taxon>Flavobacteriales</taxon>
        <taxon>Flavobacteriaceae</taxon>
        <taxon>Psychroflexus</taxon>
    </lineage>
</organism>
<dbReference type="InterPro" id="IPR013321">
    <property type="entry name" value="Arc_rbn_hlx_hlx"/>
</dbReference>
<protein>
    <recommendedName>
        <fullName evidence="3">Ribbon-helix-helix domain-containing protein</fullName>
    </recommendedName>
</protein>
<dbReference type="Proteomes" id="UP000199296">
    <property type="component" value="Unassembled WGS sequence"/>
</dbReference>
<dbReference type="Gene3D" id="1.10.1220.10">
    <property type="entry name" value="Met repressor-like"/>
    <property type="match status" value="1"/>
</dbReference>
<name>A0A1G7VU77_9FLAO</name>
<dbReference type="EMBL" id="FNCW01000004">
    <property type="protein sequence ID" value="SDG63375.1"/>
    <property type="molecule type" value="Genomic_DNA"/>
</dbReference>
<evidence type="ECO:0000313" key="2">
    <source>
        <dbReference type="Proteomes" id="UP000199296"/>
    </source>
</evidence>
<dbReference type="AlphaFoldDB" id="A0A1G7VU77"/>
<dbReference type="OrthoDB" id="826419at2"/>
<accession>A0A1G7VU77</accession>
<dbReference type="RefSeq" id="WP_093366569.1">
    <property type="nucleotide sequence ID" value="NZ_FNCW01000004.1"/>
</dbReference>
<gene>
    <name evidence="1" type="ORF">SAMN04488027_104166</name>
</gene>
<sequence length="81" mass="9371">MTTFTSSLPDDLLDKLAKASSNLKMPKNKIIERALNIYLEQLDRAAYEKSYKRMANDPDMIAMAEEGMADYFELLKEFDKE</sequence>
<evidence type="ECO:0000313" key="1">
    <source>
        <dbReference type="EMBL" id="SDG63375.1"/>
    </source>
</evidence>
<proteinExistence type="predicted"/>
<evidence type="ECO:0008006" key="3">
    <source>
        <dbReference type="Google" id="ProtNLM"/>
    </source>
</evidence>